<sequence length="235" mass="27635">MLNLLIEIQKNKSLIKKEKRALKTVLNISVMKDLKKKFDDKKIHYIKLDKELKGIRKNIEITEKKINEVKDELEKDENKLYSNLKYDLKLIKSLEKSIESKKDEIKNMEDKSLEFMYEEEKISSDKKKNRKELVDLRNKFYEFKENGSKEILKVKEVIEKAEKDISNLEREIPEELLDEFNEISEAKGTGAAELYDGVCTGCKMKVSAITIDNIKKNKKIVYCDNCGRIVHCKYD</sequence>
<evidence type="ECO:0000313" key="5">
    <source>
        <dbReference type="Proteomes" id="UP001519307"/>
    </source>
</evidence>
<dbReference type="EMBL" id="JAGGLM010000009">
    <property type="protein sequence ID" value="MBP2033057.1"/>
    <property type="molecule type" value="Genomic_DNA"/>
</dbReference>
<gene>
    <name evidence="4" type="ORF">J2Z42_001736</name>
</gene>
<dbReference type="Pfam" id="PF02591">
    <property type="entry name" value="Zn_ribbon_9"/>
    <property type="match status" value="1"/>
</dbReference>
<keyword evidence="1" id="KW-0175">Coiled coil</keyword>
<dbReference type="Gene3D" id="1.10.287.1490">
    <property type="match status" value="1"/>
</dbReference>
<feature type="coiled-coil region" evidence="1">
    <location>
        <begin position="144"/>
        <end position="178"/>
    </location>
</feature>
<name>A0ABS4KSR4_9CLOT</name>
<protein>
    <submittedName>
        <fullName evidence="4">Nucleic acid-binding Zn-ribbon protein</fullName>
    </submittedName>
</protein>
<dbReference type="InterPro" id="IPR056003">
    <property type="entry name" value="CT398_CC_hairpin"/>
</dbReference>
<reference evidence="4 5" key="1">
    <citation type="submission" date="2021-03" db="EMBL/GenBank/DDBJ databases">
        <title>Genomic Encyclopedia of Type Strains, Phase IV (KMG-IV): sequencing the most valuable type-strain genomes for metagenomic binning, comparative biology and taxonomic classification.</title>
        <authorList>
            <person name="Goeker M."/>
        </authorList>
    </citation>
    <scope>NUCLEOTIDE SEQUENCE [LARGE SCALE GENOMIC DNA]</scope>
    <source>
        <strain evidence="4 5">DSM 28783</strain>
    </source>
</reference>
<dbReference type="Proteomes" id="UP001519307">
    <property type="component" value="Unassembled WGS sequence"/>
</dbReference>
<feature type="domain" description="CT398-like coiled coil hairpin" evidence="3">
    <location>
        <begin position="27"/>
        <end position="187"/>
    </location>
</feature>
<keyword evidence="5" id="KW-1185">Reference proteome</keyword>
<evidence type="ECO:0000256" key="1">
    <source>
        <dbReference type="SAM" id="Coils"/>
    </source>
</evidence>
<feature type="coiled-coil region" evidence="1">
    <location>
        <begin position="45"/>
        <end position="111"/>
    </location>
</feature>
<feature type="domain" description="C4-type zinc ribbon" evidence="2">
    <location>
        <begin position="198"/>
        <end position="230"/>
    </location>
</feature>
<evidence type="ECO:0000259" key="3">
    <source>
        <dbReference type="Pfam" id="PF24481"/>
    </source>
</evidence>
<organism evidence="4 5">
    <name type="scientific">Clostridium algifaecis</name>
    <dbReference type="NCBI Taxonomy" id="1472040"/>
    <lineage>
        <taxon>Bacteria</taxon>
        <taxon>Bacillati</taxon>
        <taxon>Bacillota</taxon>
        <taxon>Clostridia</taxon>
        <taxon>Eubacteriales</taxon>
        <taxon>Clostridiaceae</taxon>
        <taxon>Clostridium</taxon>
    </lineage>
</organism>
<accession>A0ABS4KSR4</accession>
<comment type="caution">
    <text evidence="4">The sequence shown here is derived from an EMBL/GenBank/DDBJ whole genome shotgun (WGS) entry which is preliminary data.</text>
</comment>
<evidence type="ECO:0000313" key="4">
    <source>
        <dbReference type="EMBL" id="MBP2033057.1"/>
    </source>
</evidence>
<proteinExistence type="predicted"/>
<dbReference type="InterPro" id="IPR003743">
    <property type="entry name" value="Zf-RING_7"/>
</dbReference>
<dbReference type="Pfam" id="PF24481">
    <property type="entry name" value="CT398_CC"/>
    <property type="match status" value="1"/>
</dbReference>
<dbReference type="RefSeq" id="WP_209702209.1">
    <property type="nucleotide sequence ID" value="NZ_JAGGLM010000009.1"/>
</dbReference>
<evidence type="ECO:0000259" key="2">
    <source>
        <dbReference type="Pfam" id="PF02591"/>
    </source>
</evidence>